<dbReference type="GO" id="GO:0006351">
    <property type="term" value="P:DNA-templated transcription"/>
    <property type="evidence" value="ECO:0007669"/>
    <property type="project" value="InterPro"/>
</dbReference>
<feature type="transmembrane region" description="Helical" evidence="8">
    <location>
        <begin position="112"/>
        <end position="133"/>
    </location>
</feature>
<organism evidence="11 12">
    <name type="scientific">Anisakis simplex</name>
    <name type="common">Herring worm</name>
    <dbReference type="NCBI Taxonomy" id="6269"/>
    <lineage>
        <taxon>Eukaryota</taxon>
        <taxon>Metazoa</taxon>
        <taxon>Ecdysozoa</taxon>
        <taxon>Nematoda</taxon>
        <taxon>Chromadorea</taxon>
        <taxon>Rhabditida</taxon>
        <taxon>Spirurina</taxon>
        <taxon>Ascaridomorpha</taxon>
        <taxon>Ascaridoidea</taxon>
        <taxon>Anisakidae</taxon>
        <taxon>Anisakis</taxon>
        <taxon>Anisakis simplex complex</taxon>
    </lineage>
</organism>
<keyword evidence="4" id="KW-0863">Zinc-finger</keyword>
<keyword evidence="8" id="KW-0812">Transmembrane</keyword>
<evidence type="ECO:0000256" key="7">
    <source>
        <dbReference type="ARBA" id="ARBA00072715"/>
    </source>
</evidence>
<sequence length="333" mass="37021">MPVSKPYSTKMSAGPGFVGIKFCPECNNMLYPKEDKENRQLLYACRNCDHKQVSENPCIYVNKLMHEIDELTQIVADVIHDPTLPKTEDHPCPSCGYREAVFFQAQSRRAEVGAVISCSIVILMIVIVVMVIMTPARGDEIVLCVYEPVVHESMDGLKKYDLELWKMHSLIASSVDHHDFITRYKNEAIVRKQFDLGLAFRESEERMLKPKALTHVLGQVNTGDAKGALLLNREGLLLAYSGYESVDSSSANATVSAALLSNIWDTFERQGIREDLNEMILECEDGVIAITKVASMLLAIKANSSVPMGLLSAKLKALADYLYTPLTVVSSKD</sequence>
<reference evidence="11 12" key="1">
    <citation type="submission" date="2018-11" db="EMBL/GenBank/DDBJ databases">
        <authorList>
            <consortium name="Pathogen Informatics"/>
        </authorList>
    </citation>
    <scope>NUCLEOTIDE SEQUENCE [LARGE SCALE GENOMIC DNA]</scope>
</reference>
<dbReference type="Proteomes" id="UP000267096">
    <property type="component" value="Unassembled WGS sequence"/>
</dbReference>
<dbReference type="GO" id="GO:0005737">
    <property type="term" value="C:cytoplasm"/>
    <property type="evidence" value="ECO:0007669"/>
    <property type="project" value="UniProtKB-ARBA"/>
</dbReference>
<dbReference type="GO" id="GO:0005654">
    <property type="term" value="C:nucleoplasm"/>
    <property type="evidence" value="ECO:0007669"/>
    <property type="project" value="UniProtKB-ARBA"/>
</dbReference>
<accession>A0A3P6R250</accession>
<dbReference type="GO" id="GO:0008270">
    <property type="term" value="F:zinc ion binding"/>
    <property type="evidence" value="ECO:0007669"/>
    <property type="project" value="UniProtKB-KW"/>
</dbReference>
<feature type="domain" description="Roadblock/LAMTOR2" evidence="10">
    <location>
        <begin position="213"/>
        <end position="302"/>
    </location>
</feature>
<dbReference type="InterPro" id="IPR004942">
    <property type="entry name" value="Roadblock/LAMTOR2_dom"/>
</dbReference>
<dbReference type="SMART" id="SM00960">
    <property type="entry name" value="Robl_LC7"/>
    <property type="match status" value="1"/>
</dbReference>
<dbReference type="Pfam" id="PF01096">
    <property type="entry name" value="Zn_ribbon_TFIIS"/>
    <property type="match status" value="1"/>
</dbReference>
<evidence type="ECO:0000256" key="3">
    <source>
        <dbReference type="ARBA" id="ARBA00022723"/>
    </source>
</evidence>
<keyword evidence="8" id="KW-1133">Transmembrane helix</keyword>
<dbReference type="GO" id="GO:0032008">
    <property type="term" value="P:positive regulation of TOR signaling"/>
    <property type="evidence" value="ECO:0007669"/>
    <property type="project" value="InterPro"/>
</dbReference>
<dbReference type="AlphaFoldDB" id="A0A3P6R250"/>
<dbReference type="Pfam" id="PF02150">
    <property type="entry name" value="Zn_ribbon_RPB9"/>
    <property type="match status" value="1"/>
</dbReference>
<dbReference type="SMART" id="SM00661">
    <property type="entry name" value="RPOL9"/>
    <property type="match status" value="1"/>
</dbReference>
<dbReference type="InterPro" id="IPR034012">
    <property type="entry name" value="Zn_ribbon_RPB9_C"/>
</dbReference>
<proteinExistence type="inferred from homology"/>
<evidence type="ECO:0000256" key="1">
    <source>
        <dbReference type="ARBA" id="ARBA00007191"/>
    </source>
</evidence>
<dbReference type="FunFam" id="2.20.25.10:FF:000009">
    <property type="entry name" value="DNA-directed RNA polymerase subunit"/>
    <property type="match status" value="1"/>
</dbReference>
<dbReference type="OrthoDB" id="282270at2759"/>
<dbReference type="CDD" id="cd10508">
    <property type="entry name" value="Zn-ribbon_RPB9"/>
    <property type="match status" value="1"/>
</dbReference>
<evidence type="ECO:0000256" key="2">
    <source>
        <dbReference type="ARBA" id="ARBA00008925"/>
    </source>
</evidence>
<dbReference type="PROSITE" id="PS01030">
    <property type="entry name" value="RNA_POL_M_15KD"/>
    <property type="match status" value="1"/>
</dbReference>
<feature type="domain" description="DNA-directed RNA polymerase II subunit RPB9-like zinc ribbon" evidence="9">
    <location>
        <begin position="21"/>
        <end position="74"/>
    </location>
</feature>
<evidence type="ECO:0000256" key="8">
    <source>
        <dbReference type="SAM" id="Phobius"/>
    </source>
</evidence>
<dbReference type="Gene3D" id="3.30.450.30">
    <property type="entry name" value="Dynein light chain 2a, cytoplasmic"/>
    <property type="match status" value="1"/>
</dbReference>
<dbReference type="Gene3D" id="2.20.25.10">
    <property type="match status" value="2"/>
</dbReference>
<dbReference type="EMBL" id="UYRR01031784">
    <property type="protein sequence ID" value="VDK52577.1"/>
    <property type="molecule type" value="Genomic_DNA"/>
</dbReference>
<keyword evidence="5" id="KW-0862">Zinc</keyword>
<dbReference type="SUPFAM" id="SSF103196">
    <property type="entry name" value="Roadblock/LC7 domain"/>
    <property type="match status" value="1"/>
</dbReference>
<gene>
    <name evidence="11" type="ORF">ASIM_LOCUS14492</name>
</gene>
<evidence type="ECO:0000256" key="5">
    <source>
        <dbReference type="ARBA" id="ARBA00022833"/>
    </source>
</evidence>
<dbReference type="PANTHER" id="PTHR13323">
    <property type="entry name" value="LATE ENDOSOMAL/LYSOSOMAL MP1 INTERACTING PROTEIN"/>
    <property type="match status" value="1"/>
</dbReference>
<dbReference type="SUPFAM" id="SSF57783">
    <property type="entry name" value="Zinc beta-ribbon"/>
    <property type="match status" value="2"/>
</dbReference>
<comment type="similarity">
    <text evidence="1">Belongs to the GAMAD family.</text>
</comment>
<keyword evidence="8" id="KW-0472">Membrane</keyword>
<evidence type="ECO:0000256" key="6">
    <source>
        <dbReference type="ARBA" id="ARBA00023163"/>
    </source>
</evidence>
<dbReference type="InterPro" id="IPR001529">
    <property type="entry name" value="Zn_ribbon_RPB9"/>
</dbReference>
<keyword evidence="12" id="KW-1185">Reference proteome</keyword>
<keyword evidence="3" id="KW-0479">Metal-binding</keyword>
<dbReference type="InterPro" id="IPR019761">
    <property type="entry name" value="DNA-dir_RNA_pol-M_15_CS"/>
</dbReference>
<dbReference type="InterPro" id="IPR001222">
    <property type="entry name" value="Znf_TFIIS"/>
</dbReference>
<dbReference type="FunFam" id="3.30.450.30:FF:000004">
    <property type="entry name" value="ragulator complex protein LAMTOR2"/>
    <property type="match status" value="1"/>
</dbReference>
<evidence type="ECO:0000259" key="9">
    <source>
        <dbReference type="SMART" id="SM00661"/>
    </source>
</evidence>
<keyword evidence="6" id="KW-0804">Transcription</keyword>
<protein>
    <recommendedName>
        <fullName evidence="7">Ragulator complex protein LAMTOR2 homolog</fullName>
    </recommendedName>
</protein>
<dbReference type="Pfam" id="PF03259">
    <property type="entry name" value="Robl_LC7"/>
    <property type="match status" value="1"/>
</dbReference>
<dbReference type="GO" id="GO:0005085">
    <property type="term" value="F:guanyl-nucleotide exchange factor activity"/>
    <property type="evidence" value="ECO:0007669"/>
    <property type="project" value="InterPro"/>
</dbReference>
<evidence type="ECO:0000313" key="11">
    <source>
        <dbReference type="EMBL" id="VDK52577.1"/>
    </source>
</evidence>
<name>A0A3P6R250_ANISI</name>
<evidence type="ECO:0000256" key="4">
    <source>
        <dbReference type="ARBA" id="ARBA00022771"/>
    </source>
</evidence>
<evidence type="ECO:0000313" key="12">
    <source>
        <dbReference type="Proteomes" id="UP000267096"/>
    </source>
</evidence>
<comment type="similarity">
    <text evidence="2">Belongs to the archaeal RpoM/eukaryotic RPA12/RPB9/RPC11 RNA polymerase family.</text>
</comment>
<dbReference type="InterPro" id="IPR037587">
    <property type="entry name" value="LAMTOR2-like"/>
</dbReference>
<dbReference type="GO" id="GO:0003676">
    <property type="term" value="F:nucleic acid binding"/>
    <property type="evidence" value="ECO:0007669"/>
    <property type="project" value="InterPro"/>
</dbReference>
<evidence type="ECO:0000259" key="10">
    <source>
        <dbReference type="SMART" id="SM00960"/>
    </source>
</evidence>
<dbReference type="GO" id="GO:0060090">
    <property type="term" value="F:molecular adaptor activity"/>
    <property type="evidence" value="ECO:0007669"/>
    <property type="project" value="InterPro"/>
</dbReference>